<gene>
    <name evidence="8" type="ORF">PLOB_00039209</name>
</gene>
<dbReference type="SUPFAM" id="SSF101898">
    <property type="entry name" value="NHL repeat"/>
    <property type="match status" value="2"/>
</dbReference>
<accession>A0ABN8N3Q3</accession>
<dbReference type="PROSITE" id="PS50089">
    <property type="entry name" value="ZF_RING_2"/>
    <property type="match status" value="1"/>
</dbReference>
<dbReference type="InterPro" id="IPR001258">
    <property type="entry name" value="NHL_repeat"/>
</dbReference>
<dbReference type="PROSITE" id="PS51125">
    <property type="entry name" value="NHL"/>
    <property type="match status" value="9"/>
</dbReference>
<dbReference type="PANTHER" id="PTHR24104">
    <property type="entry name" value="E3 UBIQUITIN-PROTEIN LIGASE NHLRC1-RELATED"/>
    <property type="match status" value="1"/>
</dbReference>
<feature type="repeat" description="NHL" evidence="6">
    <location>
        <begin position="736"/>
        <end position="776"/>
    </location>
</feature>
<evidence type="ECO:0000256" key="3">
    <source>
        <dbReference type="ARBA" id="ARBA00022771"/>
    </source>
</evidence>
<dbReference type="InterPro" id="IPR027370">
    <property type="entry name" value="Znf-RING_euk"/>
</dbReference>
<evidence type="ECO:0000313" key="8">
    <source>
        <dbReference type="EMBL" id="CAH3038415.1"/>
    </source>
</evidence>
<evidence type="ECO:0000259" key="7">
    <source>
        <dbReference type="PROSITE" id="PS50089"/>
    </source>
</evidence>
<dbReference type="SMART" id="SM00184">
    <property type="entry name" value="RING"/>
    <property type="match status" value="1"/>
</dbReference>
<reference evidence="8 9" key="1">
    <citation type="submission" date="2022-05" db="EMBL/GenBank/DDBJ databases">
        <authorList>
            <consortium name="Genoscope - CEA"/>
            <person name="William W."/>
        </authorList>
    </citation>
    <scope>NUCLEOTIDE SEQUENCE [LARGE SCALE GENOMIC DNA]</scope>
</reference>
<feature type="repeat" description="NHL" evidence="6">
    <location>
        <begin position="170"/>
        <end position="213"/>
    </location>
</feature>
<dbReference type="Gene3D" id="2.120.10.30">
    <property type="entry name" value="TolB, C-terminal domain"/>
    <property type="match status" value="3"/>
</dbReference>
<sequence length="872" mass="97106">MDIKTLLDNLHDEVSCSVCMCPFTDPKQLPCLHSFCLHCLNGIQRTSGVRGKITCPECRRQFQISGSGNPSELPTNFRINSLLDVLAIKECSTVNVRCRNCEKRSSHTSYCFQCYIKAVLERPAFCQKKHHENKELELFCKDCKVAIWANVRDSHGPLETQVQTRRFRSVLSFGPYGKSLGKLSVPYGVAVNAQDEIAVTEWGNHRVSVFGSDGTYLRSFGRYGIKNNGEFHYPSGIAFDSHGNIVVADSFNHGVQVFHRNGNFLSKFGEQGSRDHQLSNPSGLSINGNGDIIVADKGNQLIKIFSSSHNYLRKFGGAGSLVTPHHCIQHGQYFIVSDAGDHSIKMFDLEGKFISKFGKQGNKDGQFNKPGYLSVNKEGLLMVCDSQNHRVQVFELSGKFVTKFGSKGSERGELKFPRSLANLSDGRIVVCEMSNNRIQISSMIKSLKDKVLEKQKGVEQFNHKSIAFQSKVAEVKSQVQSCVDQIIAIIEAKKQDVFNVIDNQATKSLESLLQKKGEVEKQVKLIESAIEQTETLLKRGFSSEIKGFTETFDSILQEQSTKENCIPWFSFTKSEKLINLLSMSEGIGKVEFVFSETKAQQSGSVTKGKSNKVVAGDKGANFCESPFKAQVKTRRFRSVLSFGQKGESLGMLNVPYGVAVNDQDEIAVTELGNNRVSVFSSDGTHLRSFGRKGKNNGELYCPTGIAFDSHGNIVVADCYNHRVQVFDRNGNFLSMFGKQGSRDNQLEFPRGLSINGSGNIIVADKGNKLIKIFSSSGEYLRKFGGAGSLVTPYHCIQHSQYFIVSDRSDHSIKMFNLEGRFITKFGKQGIKDGEFNEPRYLSVNKEGLLMVCDEENHRVQVLDLSGSYKVWM</sequence>
<dbReference type="EMBL" id="CALNXK010000006">
    <property type="protein sequence ID" value="CAH3038415.1"/>
    <property type="molecule type" value="Genomic_DNA"/>
</dbReference>
<keyword evidence="4" id="KW-0862">Zinc</keyword>
<evidence type="ECO:0000256" key="5">
    <source>
        <dbReference type="PROSITE-ProRule" id="PRU00175"/>
    </source>
</evidence>
<evidence type="ECO:0000256" key="1">
    <source>
        <dbReference type="ARBA" id="ARBA00022723"/>
    </source>
</evidence>
<dbReference type="PANTHER" id="PTHR24104:SF57">
    <property type="entry name" value="BEE-MILK PROTEIN"/>
    <property type="match status" value="1"/>
</dbReference>
<organism evidence="8 9">
    <name type="scientific">Porites lobata</name>
    <dbReference type="NCBI Taxonomy" id="104759"/>
    <lineage>
        <taxon>Eukaryota</taxon>
        <taxon>Metazoa</taxon>
        <taxon>Cnidaria</taxon>
        <taxon>Anthozoa</taxon>
        <taxon>Hexacorallia</taxon>
        <taxon>Scleractinia</taxon>
        <taxon>Fungiina</taxon>
        <taxon>Poritidae</taxon>
        <taxon>Porites</taxon>
    </lineage>
</organism>
<dbReference type="CDD" id="cd05819">
    <property type="entry name" value="NHL"/>
    <property type="match status" value="1"/>
</dbReference>
<dbReference type="Pfam" id="PF13445">
    <property type="entry name" value="zf-RING_UBOX"/>
    <property type="match status" value="1"/>
</dbReference>
<feature type="repeat" description="NHL" evidence="6">
    <location>
        <begin position="226"/>
        <end position="261"/>
    </location>
</feature>
<protein>
    <recommendedName>
        <fullName evidence="7">RING-type domain-containing protein</fullName>
    </recommendedName>
</protein>
<dbReference type="InterPro" id="IPR013083">
    <property type="entry name" value="Znf_RING/FYVE/PHD"/>
</dbReference>
<dbReference type="Proteomes" id="UP001159405">
    <property type="component" value="Unassembled WGS sequence"/>
</dbReference>
<dbReference type="SUPFAM" id="SSF57850">
    <property type="entry name" value="RING/U-box"/>
    <property type="match status" value="1"/>
</dbReference>
<evidence type="ECO:0000313" key="9">
    <source>
        <dbReference type="Proteomes" id="UP001159405"/>
    </source>
</evidence>
<feature type="repeat" description="NHL" evidence="6">
    <location>
        <begin position="686"/>
        <end position="729"/>
    </location>
</feature>
<dbReference type="InterPro" id="IPR001841">
    <property type="entry name" value="Znf_RING"/>
</dbReference>
<dbReference type="Pfam" id="PF01436">
    <property type="entry name" value="NHL"/>
    <property type="match status" value="7"/>
</dbReference>
<keyword evidence="3 5" id="KW-0863">Zinc-finger</keyword>
<keyword evidence="2" id="KW-0677">Repeat</keyword>
<feature type="repeat" description="NHL" evidence="6">
    <location>
        <begin position="265"/>
        <end position="308"/>
    </location>
</feature>
<evidence type="ECO:0000256" key="6">
    <source>
        <dbReference type="PROSITE-ProRule" id="PRU00504"/>
    </source>
</evidence>
<dbReference type="InterPro" id="IPR017907">
    <property type="entry name" value="Znf_RING_CS"/>
</dbReference>
<proteinExistence type="predicted"/>
<comment type="caution">
    <text evidence="8">The sequence shown here is derived from an EMBL/GenBank/DDBJ whole genome shotgun (WGS) entry which is preliminary data.</text>
</comment>
<dbReference type="PROSITE" id="PS00518">
    <property type="entry name" value="ZF_RING_1"/>
    <property type="match status" value="1"/>
</dbReference>
<feature type="domain" description="RING-type" evidence="7">
    <location>
        <begin position="16"/>
        <end position="59"/>
    </location>
</feature>
<feature type="repeat" description="NHL" evidence="6">
    <location>
        <begin position="822"/>
        <end position="865"/>
    </location>
</feature>
<dbReference type="Gene3D" id="3.30.40.10">
    <property type="entry name" value="Zinc/RING finger domain, C3HC4 (zinc finger)"/>
    <property type="match status" value="1"/>
</dbReference>
<feature type="repeat" description="NHL" evidence="6">
    <location>
        <begin position="401"/>
        <end position="440"/>
    </location>
</feature>
<name>A0ABN8N3Q3_9CNID</name>
<evidence type="ECO:0000256" key="2">
    <source>
        <dbReference type="ARBA" id="ARBA00022737"/>
    </source>
</evidence>
<dbReference type="InterPro" id="IPR050952">
    <property type="entry name" value="TRIM-NHL_E3_ligases"/>
</dbReference>
<feature type="repeat" description="NHL" evidence="6">
    <location>
        <begin position="354"/>
        <end position="397"/>
    </location>
</feature>
<keyword evidence="1" id="KW-0479">Metal-binding</keyword>
<dbReference type="InterPro" id="IPR011042">
    <property type="entry name" value="6-blade_b-propeller_TolB-like"/>
</dbReference>
<evidence type="ECO:0000256" key="4">
    <source>
        <dbReference type="ARBA" id="ARBA00022833"/>
    </source>
</evidence>
<feature type="repeat" description="NHL" evidence="6">
    <location>
        <begin position="639"/>
        <end position="682"/>
    </location>
</feature>
<keyword evidence="9" id="KW-1185">Reference proteome</keyword>